<accession>A0A8J5V8X0</accession>
<dbReference type="PROSITE" id="PS50800">
    <property type="entry name" value="SAP"/>
    <property type="match status" value="1"/>
</dbReference>
<dbReference type="OrthoDB" id="498125at2759"/>
<sequence>MGRLHISDSAAAAPIATFGSLVSAATSRRLRALAHRPARPLMPLLLRGGSLLRFFECRCGLPRANLSCRKFALTRLNSVMAETRTTYSRRAASKNTEIKKDEELALEKEDVAQSKLEIEQIRTDPGRIQSMTVKELKELTRRMGISVRGNKKDLVSALMDSLGEEGNGLSCTFVAVPLK</sequence>
<dbReference type="InterPro" id="IPR003034">
    <property type="entry name" value="SAP_dom"/>
</dbReference>
<dbReference type="EMBL" id="JAAALK010000288">
    <property type="protein sequence ID" value="KAG8055095.1"/>
    <property type="molecule type" value="Genomic_DNA"/>
</dbReference>
<evidence type="ECO:0000259" key="1">
    <source>
        <dbReference type="PROSITE" id="PS50800"/>
    </source>
</evidence>
<keyword evidence="3" id="KW-1185">Reference proteome</keyword>
<reference evidence="2" key="1">
    <citation type="journal article" date="2021" name="bioRxiv">
        <title>Whole Genome Assembly and Annotation of Northern Wild Rice, Zizania palustris L., Supports a Whole Genome Duplication in the Zizania Genus.</title>
        <authorList>
            <person name="Haas M."/>
            <person name="Kono T."/>
            <person name="Macchietto M."/>
            <person name="Millas R."/>
            <person name="McGilp L."/>
            <person name="Shao M."/>
            <person name="Duquette J."/>
            <person name="Hirsch C.N."/>
            <person name="Kimball J."/>
        </authorList>
    </citation>
    <scope>NUCLEOTIDE SEQUENCE</scope>
    <source>
        <tissue evidence="2">Fresh leaf tissue</tissue>
    </source>
</reference>
<comment type="caution">
    <text evidence="2">The sequence shown here is derived from an EMBL/GenBank/DDBJ whole genome shotgun (WGS) entry which is preliminary data.</text>
</comment>
<reference evidence="2" key="2">
    <citation type="submission" date="2021-02" db="EMBL/GenBank/DDBJ databases">
        <authorList>
            <person name="Kimball J.A."/>
            <person name="Haas M.W."/>
            <person name="Macchietto M."/>
            <person name="Kono T."/>
            <person name="Duquette J."/>
            <person name="Shao M."/>
        </authorList>
    </citation>
    <scope>NUCLEOTIDE SEQUENCE</scope>
    <source>
        <tissue evidence="2">Fresh leaf tissue</tissue>
    </source>
</reference>
<dbReference type="Pfam" id="PF02037">
    <property type="entry name" value="SAP"/>
    <property type="match status" value="1"/>
</dbReference>
<organism evidence="2 3">
    <name type="scientific">Zizania palustris</name>
    <name type="common">Northern wild rice</name>
    <dbReference type="NCBI Taxonomy" id="103762"/>
    <lineage>
        <taxon>Eukaryota</taxon>
        <taxon>Viridiplantae</taxon>
        <taxon>Streptophyta</taxon>
        <taxon>Embryophyta</taxon>
        <taxon>Tracheophyta</taxon>
        <taxon>Spermatophyta</taxon>
        <taxon>Magnoliopsida</taxon>
        <taxon>Liliopsida</taxon>
        <taxon>Poales</taxon>
        <taxon>Poaceae</taxon>
        <taxon>BOP clade</taxon>
        <taxon>Oryzoideae</taxon>
        <taxon>Oryzeae</taxon>
        <taxon>Zizaniinae</taxon>
        <taxon>Zizania</taxon>
    </lineage>
</organism>
<dbReference type="SMART" id="SM00513">
    <property type="entry name" value="SAP"/>
    <property type="match status" value="1"/>
</dbReference>
<feature type="domain" description="SAP" evidence="1">
    <location>
        <begin position="128"/>
        <end position="162"/>
    </location>
</feature>
<evidence type="ECO:0000313" key="3">
    <source>
        <dbReference type="Proteomes" id="UP000729402"/>
    </source>
</evidence>
<name>A0A8J5V8X0_ZIZPA</name>
<proteinExistence type="predicted"/>
<dbReference type="AlphaFoldDB" id="A0A8J5V8X0"/>
<dbReference type="Proteomes" id="UP000729402">
    <property type="component" value="Unassembled WGS sequence"/>
</dbReference>
<protein>
    <recommendedName>
        <fullName evidence="1">SAP domain-containing protein</fullName>
    </recommendedName>
</protein>
<evidence type="ECO:0000313" key="2">
    <source>
        <dbReference type="EMBL" id="KAG8055095.1"/>
    </source>
</evidence>
<gene>
    <name evidence="2" type="ORF">GUJ93_ZPchr0001g32553</name>
</gene>